<keyword evidence="2 4" id="KW-0378">Hydrolase</keyword>
<dbReference type="Gene3D" id="1.10.150.520">
    <property type="match status" value="1"/>
</dbReference>
<dbReference type="STRING" id="1207063.P24_16160"/>
<dbReference type="InterPro" id="IPR051400">
    <property type="entry name" value="HAD-like_hydrolase"/>
</dbReference>
<reference evidence="4 5" key="1">
    <citation type="journal article" date="2012" name="J. Bacteriol.">
        <title>Genome Sequence of Oceanibaculum indicum Type Strain P24.</title>
        <authorList>
            <person name="Lai Q."/>
            <person name="Shao Z."/>
        </authorList>
    </citation>
    <scope>NUCLEOTIDE SEQUENCE [LARGE SCALE GENOMIC DNA]</scope>
    <source>
        <strain evidence="4 5">P24</strain>
    </source>
</reference>
<sequence length="223" mass="25262">MILVFDLDDTLYDESRFVESGFRAVARFGKQQFGWDEQDSLAQMLETLVREGRGAVFDRWLAAHGQHGKALVAACVKAYRHHKPTLSLFPKAASLLPSLSAYPLYLVTDGHKIVQANKVEALGIAPLFRKCFITHRYGIRHAKPSPYCFELIRRREKADWRQIVYIADDPSKDFVGLNPLGAQTVRVLTGRHRHVVAKPGFEARHTIPDLFSFSSLLAEMERG</sequence>
<keyword evidence="1" id="KW-0479">Metal-binding</keyword>
<keyword evidence="3" id="KW-0460">Magnesium</keyword>
<evidence type="ECO:0000256" key="2">
    <source>
        <dbReference type="ARBA" id="ARBA00022801"/>
    </source>
</evidence>
<keyword evidence="5" id="KW-1185">Reference proteome</keyword>
<dbReference type="PANTHER" id="PTHR46470">
    <property type="entry name" value="N-ACYLNEURAMINATE-9-PHOSPHATASE"/>
    <property type="match status" value="1"/>
</dbReference>
<evidence type="ECO:0000313" key="5">
    <source>
        <dbReference type="Proteomes" id="UP000006746"/>
    </source>
</evidence>
<dbReference type="eggNOG" id="COG1011">
    <property type="taxonomic scope" value="Bacteria"/>
</dbReference>
<protein>
    <submittedName>
        <fullName evidence="4">HAD family hydrolase</fullName>
    </submittedName>
</protein>
<dbReference type="GO" id="GO:0016791">
    <property type="term" value="F:phosphatase activity"/>
    <property type="evidence" value="ECO:0007669"/>
    <property type="project" value="TreeGrafter"/>
</dbReference>
<organism evidence="4 5">
    <name type="scientific">Oceanibaculum indicum P24</name>
    <dbReference type="NCBI Taxonomy" id="1207063"/>
    <lineage>
        <taxon>Bacteria</taxon>
        <taxon>Pseudomonadati</taxon>
        <taxon>Pseudomonadota</taxon>
        <taxon>Alphaproteobacteria</taxon>
        <taxon>Rhodospirillales</taxon>
        <taxon>Oceanibaculaceae</taxon>
        <taxon>Oceanibaculum</taxon>
    </lineage>
</organism>
<dbReference type="InterPro" id="IPR036412">
    <property type="entry name" value="HAD-like_sf"/>
</dbReference>
<evidence type="ECO:0000256" key="3">
    <source>
        <dbReference type="ARBA" id="ARBA00022842"/>
    </source>
</evidence>
<name>K2J452_9PROT</name>
<dbReference type="Gene3D" id="3.40.50.1000">
    <property type="entry name" value="HAD superfamily/HAD-like"/>
    <property type="match status" value="1"/>
</dbReference>
<comment type="caution">
    <text evidence="4">The sequence shown here is derived from an EMBL/GenBank/DDBJ whole genome shotgun (WGS) entry which is preliminary data.</text>
</comment>
<gene>
    <name evidence="4" type="ORF">P24_16160</name>
</gene>
<evidence type="ECO:0000256" key="1">
    <source>
        <dbReference type="ARBA" id="ARBA00022723"/>
    </source>
</evidence>
<dbReference type="EMBL" id="AMRL01000028">
    <property type="protein sequence ID" value="EKE69853.1"/>
    <property type="molecule type" value="Genomic_DNA"/>
</dbReference>
<dbReference type="AlphaFoldDB" id="K2J452"/>
<accession>K2J452</accession>
<dbReference type="GO" id="GO:0046872">
    <property type="term" value="F:metal ion binding"/>
    <property type="evidence" value="ECO:0007669"/>
    <property type="project" value="UniProtKB-KW"/>
</dbReference>
<dbReference type="PANTHER" id="PTHR46470:SF2">
    <property type="entry name" value="GLYCERALDEHYDE 3-PHOSPHATE PHOSPHATASE"/>
    <property type="match status" value="1"/>
</dbReference>
<dbReference type="Pfam" id="PF00702">
    <property type="entry name" value="Hydrolase"/>
    <property type="match status" value="1"/>
</dbReference>
<dbReference type="Proteomes" id="UP000006746">
    <property type="component" value="Unassembled WGS sequence"/>
</dbReference>
<proteinExistence type="predicted"/>
<dbReference type="SFLD" id="SFLDG01129">
    <property type="entry name" value="C1.5:_HAD__Beta-PGM__Phosphata"/>
    <property type="match status" value="1"/>
</dbReference>
<dbReference type="PATRIC" id="fig|1207063.3.peg.3256"/>
<evidence type="ECO:0000313" key="4">
    <source>
        <dbReference type="EMBL" id="EKE69853.1"/>
    </source>
</evidence>
<dbReference type="SFLD" id="SFLDS00003">
    <property type="entry name" value="Haloacid_Dehalogenase"/>
    <property type="match status" value="1"/>
</dbReference>
<dbReference type="RefSeq" id="WP_008945834.1">
    <property type="nucleotide sequence ID" value="NZ_AMRL01000028.1"/>
</dbReference>
<dbReference type="InterPro" id="IPR023214">
    <property type="entry name" value="HAD_sf"/>
</dbReference>
<dbReference type="SUPFAM" id="SSF56784">
    <property type="entry name" value="HAD-like"/>
    <property type="match status" value="1"/>
</dbReference>